<sequence length="94" mass="11075">MERQNCTTTNKVLKNHKFNAYCNPGTRCCNYMRKEIMIKQILCRFLSVKLLMCDWGHFRLSCKAKFLFLTSVHFCFFLIQTIMGSQIHVLCVVS</sequence>
<dbReference type="AlphaFoldDB" id="A0A0A9HUI2"/>
<reference evidence="2" key="1">
    <citation type="submission" date="2014-09" db="EMBL/GenBank/DDBJ databases">
        <authorList>
            <person name="Magalhaes I.L.F."/>
            <person name="Oliveira U."/>
            <person name="Santos F.R."/>
            <person name="Vidigal T.H.D.A."/>
            <person name="Brescovit A.D."/>
            <person name="Santos A.J."/>
        </authorList>
    </citation>
    <scope>NUCLEOTIDE SEQUENCE</scope>
    <source>
        <tissue evidence="2">Shoot tissue taken approximately 20 cm above the soil surface</tissue>
    </source>
</reference>
<feature type="transmembrane region" description="Helical" evidence="1">
    <location>
        <begin position="66"/>
        <end position="93"/>
    </location>
</feature>
<keyword evidence="1" id="KW-0472">Membrane</keyword>
<evidence type="ECO:0000313" key="2">
    <source>
        <dbReference type="EMBL" id="JAE36568.1"/>
    </source>
</evidence>
<protein>
    <submittedName>
        <fullName evidence="2">Uncharacterized protein</fullName>
    </submittedName>
</protein>
<reference evidence="2" key="2">
    <citation type="journal article" date="2015" name="Data Brief">
        <title>Shoot transcriptome of the giant reed, Arundo donax.</title>
        <authorList>
            <person name="Barrero R.A."/>
            <person name="Guerrero F.D."/>
            <person name="Moolhuijzen P."/>
            <person name="Goolsby J.A."/>
            <person name="Tidwell J."/>
            <person name="Bellgard S.E."/>
            <person name="Bellgard M.I."/>
        </authorList>
    </citation>
    <scope>NUCLEOTIDE SEQUENCE</scope>
    <source>
        <tissue evidence="2">Shoot tissue taken approximately 20 cm above the soil surface</tissue>
    </source>
</reference>
<name>A0A0A9HUI2_ARUDO</name>
<accession>A0A0A9HUI2</accession>
<dbReference type="EMBL" id="GBRH01161328">
    <property type="protein sequence ID" value="JAE36568.1"/>
    <property type="molecule type" value="Transcribed_RNA"/>
</dbReference>
<proteinExistence type="predicted"/>
<organism evidence="2">
    <name type="scientific">Arundo donax</name>
    <name type="common">Giant reed</name>
    <name type="synonym">Donax arundinaceus</name>
    <dbReference type="NCBI Taxonomy" id="35708"/>
    <lineage>
        <taxon>Eukaryota</taxon>
        <taxon>Viridiplantae</taxon>
        <taxon>Streptophyta</taxon>
        <taxon>Embryophyta</taxon>
        <taxon>Tracheophyta</taxon>
        <taxon>Spermatophyta</taxon>
        <taxon>Magnoliopsida</taxon>
        <taxon>Liliopsida</taxon>
        <taxon>Poales</taxon>
        <taxon>Poaceae</taxon>
        <taxon>PACMAD clade</taxon>
        <taxon>Arundinoideae</taxon>
        <taxon>Arundineae</taxon>
        <taxon>Arundo</taxon>
    </lineage>
</organism>
<evidence type="ECO:0000256" key="1">
    <source>
        <dbReference type="SAM" id="Phobius"/>
    </source>
</evidence>
<keyword evidence="1" id="KW-1133">Transmembrane helix</keyword>
<keyword evidence="1" id="KW-0812">Transmembrane</keyword>